<organism evidence="1 2">
    <name type="scientific">Desulfurobacterium atlanticum</name>
    <dbReference type="NCBI Taxonomy" id="240169"/>
    <lineage>
        <taxon>Bacteria</taxon>
        <taxon>Pseudomonadati</taxon>
        <taxon>Aquificota</taxon>
        <taxon>Aquificia</taxon>
        <taxon>Desulfurobacteriales</taxon>
        <taxon>Desulfurobacteriaceae</taxon>
        <taxon>Desulfurobacterium</taxon>
    </lineage>
</organism>
<dbReference type="InterPro" id="IPR006482">
    <property type="entry name" value="Cas7_Csh2/Csh2"/>
</dbReference>
<dbReference type="GO" id="GO:0043571">
    <property type="term" value="P:maintenance of CRISPR repeat elements"/>
    <property type="evidence" value="ECO:0007669"/>
    <property type="project" value="InterPro"/>
</dbReference>
<dbReference type="InterPro" id="IPR013419">
    <property type="entry name" value="CRISPR-assoc_prot_Cas7/Csh2"/>
</dbReference>
<keyword evidence="2" id="KW-1185">Reference proteome</keyword>
<dbReference type="RefSeq" id="WP_219350108.1">
    <property type="nucleotide sequence ID" value="NZ_FZOB01000014.1"/>
</dbReference>
<sequence length="305" mass="35420">MIKNRREYLFFYDVTDANPNGDPMDENRPRIDEEVGICFVTDTRLKRVIRDELADMGEEIFIREERKEDGKLKTKEELLDLYNNGDYNEIIRRCIDIRLFGGTFAVGDNAKSFTGPVQFKFGRSLHKVSVKLVKGTTVMPSKEGKGQGTMTDFYIIPYGLFCFYGIANEKAAKDTELKDDDLKKMTEAMWKGIKESTDVISRSKFGHMPRLLIEIIYKENTKTHMGELNRLVSIKKPETLDELAIRDIEEIELDFSKLKKVVEEYKDKIEKIYYAVDKRLKFAEGSEVENIFEGIPLEKFPWLAE</sequence>
<evidence type="ECO:0000313" key="2">
    <source>
        <dbReference type="Proteomes" id="UP000198405"/>
    </source>
</evidence>
<dbReference type="NCBIfam" id="TIGR02590">
    <property type="entry name" value="cas_Csh2"/>
    <property type="match status" value="1"/>
</dbReference>
<gene>
    <name evidence="1" type="ORF">SAMN06265340_11435</name>
</gene>
<evidence type="ECO:0000313" key="1">
    <source>
        <dbReference type="EMBL" id="SNR89620.1"/>
    </source>
</evidence>
<accession>A0A239A241</accession>
<dbReference type="EMBL" id="FZOB01000014">
    <property type="protein sequence ID" value="SNR89620.1"/>
    <property type="molecule type" value="Genomic_DNA"/>
</dbReference>
<reference evidence="2" key="1">
    <citation type="submission" date="2017-06" db="EMBL/GenBank/DDBJ databases">
        <authorList>
            <person name="Varghese N."/>
            <person name="Submissions S."/>
        </authorList>
    </citation>
    <scope>NUCLEOTIDE SEQUENCE [LARGE SCALE GENOMIC DNA]</scope>
    <source>
        <strain evidence="2">DSM 15668</strain>
    </source>
</reference>
<name>A0A239A241_9BACT</name>
<dbReference type="AlphaFoldDB" id="A0A239A241"/>
<dbReference type="Proteomes" id="UP000198405">
    <property type="component" value="Unassembled WGS sequence"/>
</dbReference>
<proteinExistence type="predicted"/>
<dbReference type="NCBIfam" id="TIGR01595">
    <property type="entry name" value="cas_CT1132"/>
    <property type="match status" value="1"/>
</dbReference>
<dbReference type="Pfam" id="PF05107">
    <property type="entry name" value="Cas_Cas7"/>
    <property type="match status" value="1"/>
</dbReference>
<protein>
    <submittedName>
        <fullName evidence="1">CRISPR-associated protein Csh2</fullName>
    </submittedName>
</protein>